<accession>A0AAW0J4J5</accession>
<name>A0AAW0J4J5_QUESU</name>
<reference evidence="1 2" key="1">
    <citation type="journal article" date="2018" name="Sci. Data">
        <title>The draft genome sequence of cork oak.</title>
        <authorList>
            <person name="Ramos A.M."/>
            <person name="Usie A."/>
            <person name="Barbosa P."/>
            <person name="Barros P.M."/>
            <person name="Capote T."/>
            <person name="Chaves I."/>
            <person name="Simoes F."/>
            <person name="Abreu I."/>
            <person name="Carrasquinho I."/>
            <person name="Faro C."/>
            <person name="Guimaraes J.B."/>
            <person name="Mendonca D."/>
            <person name="Nobrega F."/>
            <person name="Rodrigues L."/>
            <person name="Saibo N.J.M."/>
            <person name="Varela M.C."/>
            <person name="Egas C."/>
            <person name="Matos J."/>
            <person name="Miguel C.M."/>
            <person name="Oliveira M.M."/>
            <person name="Ricardo C.P."/>
            <person name="Goncalves S."/>
        </authorList>
    </citation>
    <scope>NUCLEOTIDE SEQUENCE [LARGE SCALE GENOMIC DNA]</scope>
    <source>
        <strain evidence="2">cv. HL8</strain>
    </source>
</reference>
<organism evidence="1 2">
    <name type="scientific">Quercus suber</name>
    <name type="common">Cork oak</name>
    <dbReference type="NCBI Taxonomy" id="58331"/>
    <lineage>
        <taxon>Eukaryota</taxon>
        <taxon>Viridiplantae</taxon>
        <taxon>Streptophyta</taxon>
        <taxon>Embryophyta</taxon>
        <taxon>Tracheophyta</taxon>
        <taxon>Spermatophyta</taxon>
        <taxon>Magnoliopsida</taxon>
        <taxon>eudicotyledons</taxon>
        <taxon>Gunneridae</taxon>
        <taxon>Pentapetalae</taxon>
        <taxon>rosids</taxon>
        <taxon>fabids</taxon>
        <taxon>Fagales</taxon>
        <taxon>Fagaceae</taxon>
        <taxon>Quercus</taxon>
    </lineage>
</organism>
<keyword evidence="2" id="KW-1185">Reference proteome</keyword>
<sequence>MCIPEIEGVRTPSPISMEVPSIVANNKQCLANLLFSSLDLSHDALCTRRFGDLIRIKESTPRMSSLCFIPLGKVLEKTYRGDVPMSPYTTPILWNARGKITDRSTA</sequence>
<dbReference type="EMBL" id="PKMF04000696">
    <property type="protein sequence ID" value="KAK7821625.1"/>
    <property type="molecule type" value="Genomic_DNA"/>
</dbReference>
<evidence type="ECO:0000313" key="2">
    <source>
        <dbReference type="Proteomes" id="UP000237347"/>
    </source>
</evidence>
<proteinExistence type="predicted"/>
<dbReference type="Proteomes" id="UP000237347">
    <property type="component" value="Unassembled WGS sequence"/>
</dbReference>
<comment type="caution">
    <text evidence="1">The sequence shown here is derived from an EMBL/GenBank/DDBJ whole genome shotgun (WGS) entry which is preliminary data.</text>
</comment>
<dbReference type="AlphaFoldDB" id="A0AAW0J4J5"/>
<gene>
    <name evidence="1" type="ORF">CFP56_037535</name>
</gene>
<protein>
    <submittedName>
        <fullName evidence="1">Uncharacterized protein</fullName>
    </submittedName>
</protein>
<evidence type="ECO:0000313" key="1">
    <source>
        <dbReference type="EMBL" id="KAK7821625.1"/>
    </source>
</evidence>